<accession>A0A1G8DUB9</accession>
<dbReference type="RefSeq" id="WP_090407685.1">
    <property type="nucleotide sequence ID" value="NZ_FNDQ01000008.1"/>
</dbReference>
<dbReference type="STRING" id="702745.SAMN05421818_10872"/>
<keyword evidence="2" id="KW-0436">Ligase</keyword>
<name>A0A1G8DUB9_9FLAO</name>
<dbReference type="GO" id="GO:0006631">
    <property type="term" value="P:fatty acid metabolic process"/>
    <property type="evidence" value="ECO:0007669"/>
    <property type="project" value="TreeGrafter"/>
</dbReference>
<organism evidence="2 3">
    <name type="scientific">Myroides phaeus</name>
    <dbReference type="NCBI Taxonomy" id="702745"/>
    <lineage>
        <taxon>Bacteria</taxon>
        <taxon>Pseudomonadati</taxon>
        <taxon>Bacteroidota</taxon>
        <taxon>Flavobacteriia</taxon>
        <taxon>Flavobacteriales</taxon>
        <taxon>Flavobacteriaceae</taxon>
        <taxon>Myroides</taxon>
    </lineage>
</organism>
<dbReference type="Pfam" id="PF00501">
    <property type="entry name" value="AMP-binding"/>
    <property type="match status" value="1"/>
</dbReference>
<dbReference type="InterPro" id="IPR000873">
    <property type="entry name" value="AMP-dep_synth/lig_dom"/>
</dbReference>
<feature type="domain" description="AMP-dependent synthetase/ligase" evidence="1">
    <location>
        <begin position="53"/>
        <end position="196"/>
    </location>
</feature>
<protein>
    <submittedName>
        <fullName evidence="2">O-succinylbenzoic acid--CoA ligase</fullName>
    </submittedName>
</protein>
<dbReference type="PANTHER" id="PTHR43201:SF32">
    <property type="entry name" value="2-SUCCINYLBENZOATE--COA LIGASE, CHLOROPLASTIC_PEROXISOMAL"/>
    <property type="match status" value="1"/>
</dbReference>
<evidence type="ECO:0000313" key="2">
    <source>
        <dbReference type="EMBL" id="SDH61306.1"/>
    </source>
</evidence>
<dbReference type="InterPro" id="IPR042099">
    <property type="entry name" value="ANL_N_sf"/>
</dbReference>
<dbReference type="Gene3D" id="3.30.300.30">
    <property type="match status" value="1"/>
</dbReference>
<dbReference type="SUPFAM" id="SSF56801">
    <property type="entry name" value="Acetyl-CoA synthetase-like"/>
    <property type="match status" value="1"/>
</dbReference>
<dbReference type="InterPro" id="IPR020845">
    <property type="entry name" value="AMP-binding_CS"/>
</dbReference>
<dbReference type="PROSITE" id="PS00455">
    <property type="entry name" value="AMP_BINDING"/>
    <property type="match status" value="1"/>
</dbReference>
<evidence type="ECO:0000259" key="1">
    <source>
        <dbReference type="Pfam" id="PF00501"/>
    </source>
</evidence>
<dbReference type="AlphaFoldDB" id="A0A1G8DUB9"/>
<dbReference type="InterPro" id="IPR045851">
    <property type="entry name" value="AMP-bd_C_sf"/>
</dbReference>
<sequence length="343" mass="38507">MSLNYIHPEFRLNDQSYGIDDLCSLANKMILSKEEYLVDLGSLILQWFDSRDFVILTTSGTTGPPKQIRLKKEAMVCSAKATGTFFDIKSGDTALLCMSTKFVGGKLMFIRALLLGWHLDVIAPSSSPLKGNEKVYDFVAMVPMQVENSIKELAKVKKIIIGGAKVNASLAEKLIPLSTQVYETYGMTETITHIAAKRVGTEVFSVLSHATVMQDERGCLVIDAPTVNSELVITNDLVELIDNSHFKWVGRVDNVINSGGVKLFPEQIEEKLSKRIPYRFFVIGKEDDYLGHKLVLVIESTPYKLSEDVYSELSKFEKPREVQFVEKFIETESGKIIRKKNIH</sequence>
<evidence type="ECO:0000313" key="3">
    <source>
        <dbReference type="Proteomes" id="UP000243588"/>
    </source>
</evidence>
<dbReference type="EMBL" id="FNDQ01000008">
    <property type="protein sequence ID" value="SDH61306.1"/>
    <property type="molecule type" value="Genomic_DNA"/>
</dbReference>
<dbReference type="PANTHER" id="PTHR43201">
    <property type="entry name" value="ACYL-COA SYNTHETASE"/>
    <property type="match status" value="1"/>
</dbReference>
<proteinExistence type="predicted"/>
<dbReference type="Gene3D" id="3.40.50.12780">
    <property type="entry name" value="N-terminal domain of ligase-like"/>
    <property type="match status" value="1"/>
</dbReference>
<keyword evidence="3" id="KW-1185">Reference proteome</keyword>
<reference evidence="3" key="1">
    <citation type="submission" date="2016-10" db="EMBL/GenBank/DDBJ databases">
        <authorList>
            <person name="Varghese N."/>
            <person name="Submissions S."/>
        </authorList>
    </citation>
    <scope>NUCLEOTIDE SEQUENCE [LARGE SCALE GENOMIC DNA]</scope>
    <source>
        <strain evidence="3">DSM 23313</strain>
    </source>
</reference>
<gene>
    <name evidence="2" type="ORF">SAMN05421818_10872</name>
</gene>
<dbReference type="GO" id="GO:0031956">
    <property type="term" value="F:medium-chain fatty acid-CoA ligase activity"/>
    <property type="evidence" value="ECO:0007669"/>
    <property type="project" value="TreeGrafter"/>
</dbReference>
<dbReference type="Proteomes" id="UP000243588">
    <property type="component" value="Unassembled WGS sequence"/>
</dbReference>